<keyword evidence="4" id="KW-1185">Reference proteome</keyword>
<keyword evidence="1" id="KW-0059">Arsenical resistance</keyword>
<dbReference type="InterPro" id="IPR001845">
    <property type="entry name" value="HTH_ArsR_DNA-bd_dom"/>
</dbReference>
<dbReference type="PRINTS" id="PR00778">
    <property type="entry name" value="HTHARSR"/>
</dbReference>
<dbReference type="PANTHER" id="PTHR43428:SF1">
    <property type="entry name" value="ARSENATE REDUCTASE"/>
    <property type="match status" value="1"/>
</dbReference>
<proteinExistence type="predicted"/>
<dbReference type="SMART" id="SM00418">
    <property type="entry name" value="HTH_ARSR"/>
    <property type="match status" value="1"/>
</dbReference>
<dbReference type="SUPFAM" id="SSF46785">
    <property type="entry name" value="Winged helix' DNA-binding domain"/>
    <property type="match status" value="1"/>
</dbReference>
<dbReference type="Gene3D" id="3.40.50.2300">
    <property type="match status" value="1"/>
</dbReference>
<feature type="domain" description="HTH arsR-type" evidence="2">
    <location>
        <begin position="1"/>
        <end position="95"/>
    </location>
</feature>
<sequence length="261" mass="27967">MDINDAARLFSALGHPVRLGVLRLLVRMAPFGARPTEIAAQLSLKQNTLSHYLSELEAVGAIRSERRGRSLYYAPVIERLGAVSDYLVADCCRGRPDLCAAPSEGGPVDVLFVCTSNASRSVMAEAILNDLGQGRFRVVSAGQMPADVVNPLAAQTLEGAGHLAQTRAPKSISGFAASVFDLVLTVCDNAARCEIGIWSGQPVCAHWSIPSPSELGGDVSAYRQTYDALRRKIEALTALPFEHLSPLERQSAVDRIALDIV</sequence>
<dbReference type="GO" id="GO:0046685">
    <property type="term" value="P:response to arsenic-containing substance"/>
    <property type="evidence" value="ECO:0007669"/>
    <property type="project" value="UniProtKB-KW"/>
</dbReference>
<dbReference type="Gene3D" id="1.10.10.10">
    <property type="entry name" value="Winged helix-like DNA-binding domain superfamily/Winged helix DNA-binding domain"/>
    <property type="match status" value="1"/>
</dbReference>
<dbReference type="Pfam" id="PF12840">
    <property type="entry name" value="HTH_20"/>
    <property type="match status" value="1"/>
</dbReference>
<dbReference type="InterPro" id="IPR023485">
    <property type="entry name" value="Ptyr_pPase"/>
</dbReference>
<dbReference type="GO" id="GO:0003700">
    <property type="term" value="F:DNA-binding transcription factor activity"/>
    <property type="evidence" value="ECO:0007669"/>
    <property type="project" value="InterPro"/>
</dbReference>
<dbReference type="InterPro" id="IPR036196">
    <property type="entry name" value="Ptyr_pPase_sf"/>
</dbReference>
<dbReference type="Pfam" id="PF01451">
    <property type="entry name" value="LMWPc"/>
    <property type="match status" value="1"/>
</dbReference>
<organism evidence="3 4">
    <name type="scientific">Donghicola tyrosinivorans</name>
    <dbReference type="NCBI Taxonomy" id="1652492"/>
    <lineage>
        <taxon>Bacteria</taxon>
        <taxon>Pseudomonadati</taxon>
        <taxon>Pseudomonadota</taxon>
        <taxon>Alphaproteobacteria</taxon>
        <taxon>Rhodobacterales</taxon>
        <taxon>Roseobacteraceae</taxon>
        <taxon>Donghicola</taxon>
    </lineage>
</organism>
<dbReference type="Proteomes" id="UP000238392">
    <property type="component" value="Unassembled WGS sequence"/>
</dbReference>
<accession>A0A2T0WPP3</accession>
<name>A0A2T0WPP3_9RHOB</name>
<dbReference type="InterPro" id="IPR036388">
    <property type="entry name" value="WH-like_DNA-bd_sf"/>
</dbReference>
<gene>
    <name evidence="3" type="ORF">CLV74_10710</name>
</gene>
<dbReference type="OrthoDB" id="9804742at2"/>
<dbReference type="SUPFAM" id="SSF52788">
    <property type="entry name" value="Phosphotyrosine protein phosphatases I"/>
    <property type="match status" value="1"/>
</dbReference>
<evidence type="ECO:0000256" key="1">
    <source>
        <dbReference type="ARBA" id="ARBA00022849"/>
    </source>
</evidence>
<evidence type="ECO:0000313" key="4">
    <source>
        <dbReference type="Proteomes" id="UP000238392"/>
    </source>
</evidence>
<dbReference type="CDD" id="cd16345">
    <property type="entry name" value="LMWP_ArsC"/>
    <property type="match status" value="1"/>
</dbReference>
<protein>
    <submittedName>
        <fullName evidence="3">Protein-tyrosine-phosphatase</fullName>
    </submittedName>
</protein>
<dbReference type="InterPro" id="IPR036390">
    <property type="entry name" value="WH_DNA-bd_sf"/>
</dbReference>
<evidence type="ECO:0000313" key="3">
    <source>
        <dbReference type="EMBL" id="PRY88669.1"/>
    </source>
</evidence>
<dbReference type="CDD" id="cd00090">
    <property type="entry name" value="HTH_ARSR"/>
    <property type="match status" value="1"/>
</dbReference>
<dbReference type="PANTHER" id="PTHR43428">
    <property type="entry name" value="ARSENATE REDUCTASE"/>
    <property type="match status" value="1"/>
</dbReference>
<evidence type="ECO:0000259" key="2">
    <source>
        <dbReference type="PROSITE" id="PS50987"/>
    </source>
</evidence>
<dbReference type="InterPro" id="IPR011991">
    <property type="entry name" value="ArsR-like_HTH"/>
</dbReference>
<dbReference type="AlphaFoldDB" id="A0A2T0WPP3"/>
<dbReference type="SMART" id="SM00226">
    <property type="entry name" value="LMWPc"/>
    <property type="match status" value="1"/>
</dbReference>
<dbReference type="EMBL" id="PVTQ01000007">
    <property type="protein sequence ID" value="PRY88669.1"/>
    <property type="molecule type" value="Genomic_DNA"/>
</dbReference>
<comment type="caution">
    <text evidence="3">The sequence shown here is derived from an EMBL/GenBank/DDBJ whole genome shotgun (WGS) entry which is preliminary data.</text>
</comment>
<reference evidence="3 4" key="1">
    <citation type="submission" date="2018-03" db="EMBL/GenBank/DDBJ databases">
        <title>Genomic Encyclopedia of Archaeal and Bacterial Type Strains, Phase II (KMG-II): from individual species to whole genera.</title>
        <authorList>
            <person name="Goeker M."/>
        </authorList>
    </citation>
    <scope>NUCLEOTIDE SEQUENCE [LARGE SCALE GENOMIC DNA]</scope>
    <source>
        <strain evidence="3 4">DSM 100212</strain>
    </source>
</reference>
<dbReference type="PROSITE" id="PS50987">
    <property type="entry name" value="HTH_ARSR_2"/>
    <property type="match status" value="1"/>
</dbReference>